<feature type="domain" description="G5" evidence="4">
    <location>
        <begin position="112"/>
        <end position="192"/>
    </location>
</feature>
<keyword evidence="6" id="KW-1185">Reference proteome</keyword>
<evidence type="ECO:0000259" key="4">
    <source>
        <dbReference type="PROSITE" id="PS51109"/>
    </source>
</evidence>
<feature type="region of interest" description="Disordered" evidence="2">
    <location>
        <begin position="60"/>
        <end position="114"/>
    </location>
</feature>
<evidence type="ECO:0000313" key="6">
    <source>
        <dbReference type="Proteomes" id="UP000281726"/>
    </source>
</evidence>
<dbReference type="PROSITE" id="PS51109">
    <property type="entry name" value="G5"/>
    <property type="match status" value="1"/>
</dbReference>
<proteinExistence type="predicted"/>
<keyword evidence="3" id="KW-0812">Transmembrane</keyword>
<dbReference type="InterPro" id="IPR011098">
    <property type="entry name" value="G5_dom"/>
</dbReference>
<protein>
    <recommendedName>
        <fullName evidence="4">G5 domain-containing protein</fullName>
    </recommendedName>
</protein>
<keyword evidence="1" id="KW-0732">Signal</keyword>
<evidence type="ECO:0000256" key="1">
    <source>
        <dbReference type="ARBA" id="ARBA00022729"/>
    </source>
</evidence>
<keyword evidence="3" id="KW-1133">Transmembrane helix</keyword>
<accession>A0A3A9YS90</accession>
<evidence type="ECO:0000256" key="2">
    <source>
        <dbReference type="SAM" id="MobiDB-lite"/>
    </source>
</evidence>
<keyword evidence="3" id="KW-0472">Membrane</keyword>
<dbReference type="Proteomes" id="UP000281726">
    <property type="component" value="Unassembled WGS sequence"/>
</dbReference>
<feature type="compositionally biased region" description="Low complexity" evidence="2">
    <location>
        <begin position="88"/>
        <end position="103"/>
    </location>
</feature>
<sequence>MTGRVLLTRLDGVTAPALSRLSRLGPGRGVALILGVALSLLLLCCAGTGVLGALVGEPEPKRTDTAADQSPQPVLAGPADADEVAGDTAVATPASPTAAASTVPPSPTAAPSPVVRVRTVTETARVRYTIRTVNDANLTMGKRVIRTRGVDGARTLTYQVTVTDGVQTGKKLVSSVVTRKAVTQVVAVGTKARSNCDPNYSPCVPIASDVDCAGGSGNGPAYVSGPVKVIGSDIYDLDRDNNGYGCDD</sequence>
<dbReference type="Gene3D" id="2.20.230.10">
    <property type="entry name" value="Resuscitation-promoting factor rpfb"/>
    <property type="match status" value="1"/>
</dbReference>
<dbReference type="SMART" id="SM01208">
    <property type="entry name" value="G5"/>
    <property type="match status" value="1"/>
</dbReference>
<feature type="transmembrane region" description="Helical" evidence="3">
    <location>
        <begin position="30"/>
        <end position="55"/>
    </location>
</feature>
<evidence type="ECO:0000313" key="5">
    <source>
        <dbReference type="EMBL" id="RKN38106.1"/>
    </source>
</evidence>
<organism evidence="5 6">
    <name type="scientific">Micromonospora endolithica</name>
    <dbReference type="NCBI Taxonomy" id="230091"/>
    <lineage>
        <taxon>Bacteria</taxon>
        <taxon>Bacillati</taxon>
        <taxon>Actinomycetota</taxon>
        <taxon>Actinomycetes</taxon>
        <taxon>Micromonosporales</taxon>
        <taxon>Micromonosporaceae</taxon>
        <taxon>Micromonospora</taxon>
    </lineage>
</organism>
<gene>
    <name evidence="5" type="ORF">D7223_31720</name>
</gene>
<name>A0A3A9YS90_9ACTN</name>
<dbReference type="Pfam" id="PF07501">
    <property type="entry name" value="G5"/>
    <property type="match status" value="1"/>
</dbReference>
<dbReference type="EMBL" id="RBAK01000023">
    <property type="protein sequence ID" value="RKN38106.1"/>
    <property type="molecule type" value="Genomic_DNA"/>
</dbReference>
<reference evidence="5 6" key="1">
    <citation type="journal article" date="2004" name="Syst. Appl. Microbiol.">
        <title>Cryptoendolithic actinomycetes from antarctic sandstone rock samples: Micromonospora endolithica sp. nov. and two isolates related to Micromonospora coerulea Jensen 1932.</title>
        <authorList>
            <person name="Hirsch P."/>
            <person name="Mevs U."/>
            <person name="Kroppenstedt R.M."/>
            <person name="Schumann P."/>
            <person name="Stackebrandt E."/>
        </authorList>
    </citation>
    <scope>NUCLEOTIDE SEQUENCE [LARGE SCALE GENOMIC DNA]</scope>
    <source>
        <strain evidence="5 6">JCM 12677</strain>
    </source>
</reference>
<evidence type="ECO:0000256" key="3">
    <source>
        <dbReference type="SAM" id="Phobius"/>
    </source>
</evidence>
<dbReference type="AlphaFoldDB" id="A0A3A9YS90"/>
<comment type="caution">
    <text evidence="5">The sequence shown here is derived from an EMBL/GenBank/DDBJ whole genome shotgun (WGS) entry which is preliminary data.</text>
</comment>
<dbReference type="OrthoDB" id="6048299at2"/>